<evidence type="ECO:0000259" key="1">
    <source>
        <dbReference type="Pfam" id="PF13614"/>
    </source>
</evidence>
<dbReference type="SUPFAM" id="SSF52540">
    <property type="entry name" value="P-loop containing nucleoside triphosphate hydrolases"/>
    <property type="match status" value="1"/>
</dbReference>
<dbReference type="EMBL" id="AP019695">
    <property type="protein sequence ID" value="BBK22643.1"/>
    <property type="molecule type" value="Genomic_DNA"/>
</dbReference>
<dbReference type="Gene3D" id="3.40.50.300">
    <property type="entry name" value="P-loop containing nucleotide triphosphate hydrolases"/>
    <property type="match status" value="1"/>
</dbReference>
<accession>A0A6N4TIP3</accession>
<sequence length="299" mass="33797">MKKAKIISVQAKKGGAGKSETSLNLAYGLASRGKKVLTVDFDPQANLTDILLGRDHKLSQQGAEEFLARFEELREGGQQDFLAAYQALGEFVKKSSFEYDINKVILKKCDIKDAILKTRVEGLDLVPADNELSTADIELKSQMNPANRLRIALKKVESEYDYIIIDNQPFENALTYNSMSACYKEGDLILVPIKINRGGLIGTYDSLTTCLKWLEEYEPLPFDIKLLVTMKNKNNIDNRWVESLKTAFGDFMFETVIPYQAKPVEEASIHQKVLLENDKSLKSNVAQRYNQLVEEILNM</sequence>
<dbReference type="InterPro" id="IPR050678">
    <property type="entry name" value="DNA_Partitioning_ATPase"/>
</dbReference>
<evidence type="ECO:0000313" key="2">
    <source>
        <dbReference type="EMBL" id="BBK22643.1"/>
    </source>
</evidence>
<proteinExistence type="predicted"/>
<dbReference type="Proteomes" id="UP000464754">
    <property type="component" value="Chromosome"/>
</dbReference>
<keyword evidence="3" id="KW-1185">Reference proteome</keyword>
<reference evidence="3" key="1">
    <citation type="submission" date="2019-05" db="EMBL/GenBank/DDBJ databases">
        <title>Complete genome sequencing of Absiella argi strain JCM 30884.</title>
        <authorList>
            <person name="Sakamoto M."/>
            <person name="Murakami T."/>
            <person name="Mori H."/>
        </authorList>
    </citation>
    <scope>NUCLEOTIDE SEQUENCE [LARGE SCALE GENOMIC DNA]</scope>
    <source>
        <strain evidence="3">JCM 30884</strain>
    </source>
</reference>
<gene>
    <name evidence="2" type="primary">parA_3</name>
    <name evidence="2" type="ORF">Aargi30884_15460</name>
</gene>
<dbReference type="AlphaFoldDB" id="A0A6N4TIP3"/>
<protein>
    <submittedName>
        <fullName evidence="2">Sporulation initiation inhibitor Soj</fullName>
    </submittedName>
</protein>
<organism evidence="2 3">
    <name type="scientific">Amedibacterium intestinale</name>
    <dbReference type="NCBI Taxonomy" id="2583452"/>
    <lineage>
        <taxon>Bacteria</taxon>
        <taxon>Bacillati</taxon>
        <taxon>Bacillota</taxon>
        <taxon>Erysipelotrichia</taxon>
        <taxon>Erysipelotrichales</taxon>
        <taxon>Erysipelotrichaceae</taxon>
        <taxon>Amedibacterium</taxon>
    </lineage>
</organism>
<name>A0A6N4TIP3_9FIRM</name>
<dbReference type="InterPro" id="IPR027417">
    <property type="entry name" value="P-loop_NTPase"/>
</dbReference>
<dbReference type="PANTHER" id="PTHR13696">
    <property type="entry name" value="P-LOOP CONTAINING NUCLEOSIDE TRIPHOSPHATE HYDROLASE"/>
    <property type="match status" value="1"/>
</dbReference>
<dbReference type="CDD" id="cd02042">
    <property type="entry name" value="ParAB_family"/>
    <property type="match status" value="1"/>
</dbReference>
<dbReference type="RefSeq" id="WP_118277777.1">
    <property type="nucleotide sequence ID" value="NZ_AP019695.1"/>
</dbReference>
<dbReference type="Pfam" id="PF13614">
    <property type="entry name" value="AAA_31"/>
    <property type="match status" value="1"/>
</dbReference>
<dbReference type="KEGG" id="aarg:Aargi30884_15460"/>
<dbReference type="PANTHER" id="PTHR13696:SF52">
    <property type="entry name" value="PARA FAMILY PROTEIN CT_582"/>
    <property type="match status" value="1"/>
</dbReference>
<feature type="domain" description="AAA" evidence="1">
    <location>
        <begin position="4"/>
        <end position="204"/>
    </location>
</feature>
<evidence type="ECO:0000313" key="3">
    <source>
        <dbReference type="Proteomes" id="UP000464754"/>
    </source>
</evidence>
<dbReference type="InterPro" id="IPR025669">
    <property type="entry name" value="AAA_dom"/>
</dbReference>